<keyword evidence="5" id="KW-0378">Hydrolase</keyword>
<name>A0AAU7CIX7_9BACT</name>
<feature type="compositionally biased region" description="Basic and acidic residues" evidence="1">
    <location>
        <begin position="716"/>
        <end position="759"/>
    </location>
</feature>
<keyword evidence="5" id="KW-0482">Metalloprotease</keyword>
<dbReference type="GO" id="GO:0008237">
    <property type="term" value="F:metallopeptidase activity"/>
    <property type="evidence" value="ECO:0007669"/>
    <property type="project" value="UniProtKB-KW"/>
</dbReference>
<evidence type="ECO:0000259" key="4">
    <source>
        <dbReference type="Pfam" id="PF17162"/>
    </source>
</evidence>
<feature type="domain" description="EcxA zinc-binding" evidence="2">
    <location>
        <begin position="519"/>
        <end position="721"/>
    </location>
</feature>
<evidence type="ECO:0000259" key="2">
    <source>
        <dbReference type="Pfam" id="PF16313"/>
    </source>
</evidence>
<gene>
    <name evidence="5" type="ORF">V5E97_04150</name>
</gene>
<reference evidence="5" key="1">
    <citation type="submission" date="2024-05" db="EMBL/GenBank/DDBJ databases">
        <title>Planctomycetes of the genus Singulisphaera possess chitinolytic capabilities.</title>
        <authorList>
            <person name="Ivanova A."/>
        </authorList>
    </citation>
    <scope>NUCLEOTIDE SEQUENCE</scope>
    <source>
        <strain evidence="5">Ch08T</strain>
    </source>
</reference>
<feature type="domain" description="DUF5117" evidence="3">
    <location>
        <begin position="118"/>
        <end position="296"/>
    </location>
</feature>
<dbReference type="InterPro" id="IPR032534">
    <property type="entry name" value="EcxA_zinc-bd"/>
</dbReference>
<feature type="region of interest" description="Disordered" evidence="1">
    <location>
        <begin position="713"/>
        <end position="767"/>
    </location>
</feature>
<accession>A0AAU7CIX7</accession>
<dbReference type="CDD" id="cd04276">
    <property type="entry name" value="ZnMc_MMP_like_2"/>
    <property type="match status" value="1"/>
</dbReference>
<keyword evidence="5" id="KW-0645">Protease</keyword>
<dbReference type="InterPro" id="IPR033428">
    <property type="entry name" value="DUF5118"/>
</dbReference>
<feature type="region of interest" description="Disordered" evidence="1">
    <location>
        <begin position="26"/>
        <end position="54"/>
    </location>
</feature>
<dbReference type="InterPro" id="IPR034032">
    <property type="entry name" value="Zn_MMP-like_bac"/>
</dbReference>
<evidence type="ECO:0000259" key="3">
    <source>
        <dbReference type="Pfam" id="PF17148"/>
    </source>
</evidence>
<dbReference type="Gene3D" id="3.40.390.10">
    <property type="entry name" value="Collagenase (Catalytic Domain)"/>
    <property type="match status" value="1"/>
</dbReference>
<proteinExistence type="predicted"/>
<organism evidence="5">
    <name type="scientific">Singulisphaera sp. Ch08</name>
    <dbReference type="NCBI Taxonomy" id="3120278"/>
    <lineage>
        <taxon>Bacteria</taxon>
        <taxon>Pseudomonadati</taxon>
        <taxon>Planctomycetota</taxon>
        <taxon>Planctomycetia</taxon>
        <taxon>Isosphaerales</taxon>
        <taxon>Isosphaeraceae</taxon>
        <taxon>Singulisphaera</taxon>
    </lineage>
</organism>
<dbReference type="Pfam" id="PF16313">
    <property type="entry name" value="DUF4953"/>
    <property type="match status" value="2"/>
</dbReference>
<dbReference type="SUPFAM" id="SSF55486">
    <property type="entry name" value="Metalloproteases ('zincins'), catalytic domain"/>
    <property type="match status" value="1"/>
</dbReference>
<evidence type="ECO:0000313" key="5">
    <source>
        <dbReference type="EMBL" id="XBH05219.1"/>
    </source>
</evidence>
<dbReference type="AlphaFoldDB" id="A0AAU7CIX7"/>
<dbReference type="PANTHER" id="PTHR38478:SF1">
    <property type="entry name" value="ZINC DEPENDENT METALLOPROTEASE DOMAIN LIPOPROTEIN"/>
    <property type="match status" value="1"/>
</dbReference>
<dbReference type="InterPro" id="IPR033413">
    <property type="entry name" value="DUF5117"/>
</dbReference>
<evidence type="ECO:0000256" key="1">
    <source>
        <dbReference type="SAM" id="MobiDB-lite"/>
    </source>
</evidence>
<dbReference type="RefSeq" id="WP_406698026.1">
    <property type="nucleotide sequence ID" value="NZ_CP155447.1"/>
</dbReference>
<dbReference type="PANTHER" id="PTHR38478">
    <property type="entry name" value="PEPTIDASE M1A AND M12B"/>
    <property type="match status" value="1"/>
</dbReference>
<dbReference type="Pfam" id="PF17148">
    <property type="entry name" value="DUF5117"/>
    <property type="match status" value="1"/>
</dbReference>
<dbReference type="Pfam" id="PF17162">
    <property type="entry name" value="DUF5118"/>
    <property type="match status" value="1"/>
</dbReference>
<sequence>MRHLIALGWATTLVIVLGSTSLWAEEDKKPEGKAPDAAAGKDKAEHGRGAEGEKKFRDFNEVTKDSEKFDGLFTLHRKDEHLYAEIKADQFEKPLLVPINIARGMAMAGEPLNFGDQWVLVFKRVGDKVHLIRRNVHYKAPTGSAVERAVQQNYLDSVLLALPIISINHANNNAVVIDLADVFLTDFAQLQFFGSLDRNRTTWHKIKTYPNNLEIEVEATYSGGPYSFAFFDNAAADRRGKTLIIHYSLVKAPDGGYKPRYADDRVGHFLDAAKDFGKADLDTYFVRQVNRWRLEKVDPKAKLSPPKKQIIWYIEATVPEKYRPAVEEGILEWNKAFQKIGFKNAIAVRWQTEGRDDFDPEDINYCTFRWGTADGAGAYSGLRSNPLTGEMIDGDVVFDDGLVRYWAQEYAFMTGTAPTAAGDRADAPLAMGEVISPIMAAKMGFGLPLPLIGPRSSADGLAPGVEAVPAGTSADLLRLRRQMLTGQFAACQFTTGLRRELAMAALTFSAAGTSGPDEKLSEEALSQLIKYVVMHEVGHSLGLRHNFHGSTMLTADEINDPAITRVKGQSGSVMDYNPLNIASKGKKQGDFATTTIGPYDYWAIEYAYKPIDGDEAAELRKIAARSPDPDLVYSTDEDMFLDHDPLVNAFDLGSDPTRYARDRVALAAELMKGLDEKVVKEGEPWSRTRRAFSLLLSQWGDAAYLASSHVGGQYVSRDHRPGESKEDKDKERKEKDKAESKADKNEKEAKAETPQRPTHDPITPVPGTKQREALKLVSEQILSDRAFQFSPALLRKLASERWYHWGNERLFYYGGSVEFPIYQHILGIQKIVLGQCLSANTLSRLQNQELQAEPKTESLTMAEVFRSLTDGIWSECEPNDARGGAVACSTIRRNLQREHLKKLSTLVLGRKRSPYEDLFDYIFFFGTPEPPADAKSLARLHMEEIRDRIGKFLDPKDSKVDETTRAHLKECRTRINKVLDASLDLNEP</sequence>
<feature type="domain" description="EcxA zinc-binding" evidence="2">
    <location>
        <begin position="758"/>
        <end position="877"/>
    </location>
</feature>
<feature type="domain" description="DUF5118" evidence="4">
    <location>
        <begin position="58"/>
        <end position="98"/>
    </location>
</feature>
<dbReference type="EMBL" id="CP155447">
    <property type="protein sequence ID" value="XBH05219.1"/>
    <property type="molecule type" value="Genomic_DNA"/>
</dbReference>
<protein>
    <submittedName>
        <fullName evidence="5">Zinc-dependent metalloprotease</fullName>
    </submittedName>
</protein>
<dbReference type="InterPro" id="IPR024079">
    <property type="entry name" value="MetalloPept_cat_dom_sf"/>
</dbReference>